<protein>
    <recommendedName>
        <fullName evidence="1">DUF7580 domain-containing protein</fullName>
    </recommendedName>
</protein>
<dbReference type="AlphaFoldDB" id="A0A1Y2A679"/>
<organism evidence="2 3">
    <name type="scientific">Clohesyomyces aquaticus</name>
    <dbReference type="NCBI Taxonomy" id="1231657"/>
    <lineage>
        <taxon>Eukaryota</taxon>
        <taxon>Fungi</taxon>
        <taxon>Dikarya</taxon>
        <taxon>Ascomycota</taxon>
        <taxon>Pezizomycotina</taxon>
        <taxon>Dothideomycetes</taxon>
        <taxon>Pleosporomycetidae</taxon>
        <taxon>Pleosporales</taxon>
        <taxon>Lindgomycetaceae</taxon>
        <taxon>Clohesyomyces</taxon>
    </lineage>
</organism>
<comment type="caution">
    <text evidence="2">The sequence shown here is derived from an EMBL/GenBank/DDBJ whole genome shotgun (WGS) entry which is preliminary data.</text>
</comment>
<sequence length="117" mass="13204">MTEPHISTTPEPTSKIEVRNMTLAYLAIALLEIGFRKDIKRLRRKNEMSDLATVRELVDSSQLLGLAYQKIIRKCFYCDFSLGADLSSEELQDAVYSDVICSLRSLVKSCESLKLGN</sequence>
<dbReference type="InterPro" id="IPR056002">
    <property type="entry name" value="DUF7580"/>
</dbReference>
<reference evidence="2 3" key="1">
    <citation type="submission" date="2016-07" db="EMBL/GenBank/DDBJ databases">
        <title>Pervasive Adenine N6-methylation of Active Genes in Fungi.</title>
        <authorList>
            <consortium name="DOE Joint Genome Institute"/>
            <person name="Mondo S.J."/>
            <person name="Dannebaum R.O."/>
            <person name="Kuo R.C."/>
            <person name="Labutti K."/>
            <person name="Haridas S."/>
            <person name="Kuo A."/>
            <person name="Salamov A."/>
            <person name="Ahrendt S.R."/>
            <person name="Lipzen A."/>
            <person name="Sullivan W."/>
            <person name="Andreopoulos W.B."/>
            <person name="Clum A."/>
            <person name="Lindquist E."/>
            <person name="Daum C."/>
            <person name="Ramamoorthy G.K."/>
            <person name="Gryganskyi A."/>
            <person name="Culley D."/>
            <person name="Magnuson J.K."/>
            <person name="James T.Y."/>
            <person name="O'Malley M.A."/>
            <person name="Stajich J.E."/>
            <person name="Spatafora J.W."/>
            <person name="Visel A."/>
            <person name="Grigoriev I.V."/>
        </authorList>
    </citation>
    <scope>NUCLEOTIDE SEQUENCE [LARGE SCALE GENOMIC DNA]</scope>
    <source>
        <strain evidence="2 3">CBS 115471</strain>
    </source>
</reference>
<evidence type="ECO:0000313" key="2">
    <source>
        <dbReference type="EMBL" id="ORY18014.1"/>
    </source>
</evidence>
<proteinExistence type="predicted"/>
<dbReference type="Proteomes" id="UP000193144">
    <property type="component" value="Unassembled WGS sequence"/>
</dbReference>
<gene>
    <name evidence="2" type="ORF">BCR34DRAFT_596587</name>
</gene>
<dbReference type="OrthoDB" id="5331891at2759"/>
<dbReference type="EMBL" id="MCFA01000009">
    <property type="protein sequence ID" value="ORY18014.1"/>
    <property type="molecule type" value="Genomic_DNA"/>
</dbReference>
<accession>A0A1Y2A679</accession>
<name>A0A1Y2A679_9PLEO</name>
<evidence type="ECO:0000313" key="3">
    <source>
        <dbReference type="Proteomes" id="UP000193144"/>
    </source>
</evidence>
<evidence type="ECO:0000259" key="1">
    <source>
        <dbReference type="Pfam" id="PF24476"/>
    </source>
</evidence>
<dbReference type="PANTHER" id="PTHR35186:SF4">
    <property type="entry name" value="PRION-INHIBITION AND PROPAGATION HELO DOMAIN-CONTAINING PROTEIN"/>
    <property type="match status" value="1"/>
</dbReference>
<keyword evidence="3" id="KW-1185">Reference proteome</keyword>
<dbReference type="Pfam" id="PF24476">
    <property type="entry name" value="DUF7580"/>
    <property type="match status" value="1"/>
</dbReference>
<dbReference type="PANTHER" id="PTHR35186">
    <property type="entry name" value="ANK_REP_REGION DOMAIN-CONTAINING PROTEIN"/>
    <property type="match status" value="1"/>
</dbReference>
<feature type="domain" description="DUF7580" evidence="1">
    <location>
        <begin position="9"/>
        <end position="109"/>
    </location>
</feature>